<keyword evidence="8" id="KW-1185">Reference proteome</keyword>
<dbReference type="GeneID" id="54570569"/>
<sequence length="527" mass="57096">MSGLRYAFSLSKHEVAEAEPSGTVRLIGTTQITRTPPPSLSPSDPLNWPQWRKTTILLLMSLYCFTANFGSAALAPALQLLLPIYHGTQTFSTLSHLIAVNVLLIGVSNIFWVPLADTFGRRGVLIVAMAVAVGASVWCGQAGSFEGLLAARAVQGVGFGPADSIAASVLGEVFFVHERGRAMTIYTIFLVGGLCGGYIAGIQGYRYIFWITTALLAFVLLGTMFFVAETSFDREAQFLVERESGGLRSGELFGDEKTANVEMIERVSPSSRLNVDRETFTFAQSLRVGVYRGHFLRNFLAPWLSLAFPGTWIVMLHYGGLLGGLVTISIVGPQFLAMPPYLWGNNAGLINIGGLTGCILGGLLNYLLSDRLALRSSKTRSSTQQGFFEPESRLPTIFPFLFLATTGIWTFGFSAQSGTEKAWVGMCVGYAMVGAGITGIPSLGFGYIIDAYHPIAASCFVMTTISRSLVSFAWTYFVGDWVAHAGPAVPFGIFGGIMGVFALLTVPFWWWGKRLRIATQGLLPREE</sequence>
<feature type="transmembrane region" description="Helical" evidence="5">
    <location>
        <begin position="94"/>
        <end position="112"/>
    </location>
</feature>
<dbReference type="Proteomes" id="UP000799537">
    <property type="component" value="Unassembled WGS sequence"/>
</dbReference>
<feature type="transmembrane region" description="Helical" evidence="5">
    <location>
        <begin position="157"/>
        <end position="176"/>
    </location>
</feature>
<feature type="transmembrane region" description="Helical" evidence="5">
    <location>
        <begin position="455"/>
        <end position="477"/>
    </location>
</feature>
<comment type="subcellular location">
    <subcellularLocation>
        <location evidence="1">Membrane</location>
        <topology evidence="1">Multi-pass membrane protein</topology>
    </subcellularLocation>
</comment>
<feature type="transmembrane region" description="Helical" evidence="5">
    <location>
        <begin position="489"/>
        <end position="511"/>
    </location>
</feature>
<evidence type="ECO:0000256" key="2">
    <source>
        <dbReference type="ARBA" id="ARBA00022692"/>
    </source>
</evidence>
<dbReference type="Pfam" id="PF07690">
    <property type="entry name" value="MFS_1"/>
    <property type="match status" value="1"/>
</dbReference>
<accession>A0A6A6CFA0</accession>
<feature type="transmembrane region" description="Helical" evidence="5">
    <location>
        <begin position="312"/>
        <end position="336"/>
    </location>
</feature>
<dbReference type="SUPFAM" id="SSF103473">
    <property type="entry name" value="MFS general substrate transporter"/>
    <property type="match status" value="1"/>
</dbReference>
<dbReference type="PROSITE" id="PS50850">
    <property type="entry name" value="MFS"/>
    <property type="match status" value="1"/>
</dbReference>
<name>A0A6A6CFA0_ZASCE</name>
<reference evidence="7" key="1">
    <citation type="journal article" date="2020" name="Stud. Mycol.">
        <title>101 Dothideomycetes genomes: a test case for predicting lifestyles and emergence of pathogens.</title>
        <authorList>
            <person name="Haridas S."/>
            <person name="Albert R."/>
            <person name="Binder M."/>
            <person name="Bloem J."/>
            <person name="Labutti K."/>
            <person name="Salamov A."/>
            <person name="Andreopoulos B."/>
            <person name="Baker S."/>
            <person name="Barry K."/>
            <person name="Bills G."/>
            <person name="Bluhm B."/>
            <person name="Cannon C."/>
            <person name="Castanera R."/>
            <person name="Culley D."/>
            <person name="Daum C."/>
            <person name="Ezra D."/>
            <person name="Gonzalez J."/>
            <person name="Henrissat B."/>
            <person name="Kuo A."/>
            <person name="Liang C."/>
            <person name="Lipzen A."/>
            <person name="Lutzoni F."/>
            <person name="Magnuson J."/>
            <person name="Mondo S."/>
            <person name="Nolan M."/>
            <person name="Ohm R."/>
            <person name="Pangilinan J."/>
            <person name="Park H.-J."/>
            <person name="Ramirez L."/>
            <person name="Alfaro M."/>
            <person name="Sun H."/>
            <person name="Tritt A."/>
            <person name="Yoshinaga Y."/>
            <person name="Zwiers L.-H."/>
            <person name="Turgeon B."/>
            <person name="Goodwin S."/>
            <person name="Spatafora J."/>
            <person name="Crous P."/>
            <person name="Grigoriev I."/>
        </authorList>
    </citation>
    <scope>NUCLEOTIDE SEQUENCE</scope>
    <source>
        <strain evidence="7">ATCC 36951</strain>
    </source>
</reference>
<feature type="domain" description="Major facilitator superfamily (MFS) profile" evidence="6">
    <location>
        <begin position="56"/>
        <end position="527"/>
    </location>
</feature>
<evidence type="ECO:0000256" key="4">
    <source>
        <dbReference type="ARBA" id="ARBA00023136"/>
    </source>
</evidence>
<dbReference type="AlphaFoldDB" id="A0A6A6CFA0"/>
<evidence type="ECO:0000256" key="1">
    <source>
        <dbReference type="ARBA" id="ARBA00004141"/>
    </source>
</evidence>
<keyword evidence="3 5" id="KW-1133">Transmembrane helix</keyword>
<keyword evidence="4 5" id="KW-0472">Membrane</keyword>
<feature type="transmembrane region" description="Helical" evidence="5">
    <location>
        <begin position="124"/>
        <end position="145"/>
    </location>
</feature>
<proteinExistence type="predicted"/>
<dbReference type="InterPro" id="IPR036259">
    <property type="entry name" value="MFS_trans_sf"/>
</dbReference>
<evidence type="ECO:0000313" key="7">
    <source>
        <dbReference type="EMBL" id="KAF2165323.1"/>
    </source>
</evidence>
<feature type="transmembrane region" description="Helical" evidence="5">
    <location>
        <begin position="422"/>
        <end position="448"/>
    </location>
</feature>
<feature type="transmembrane region" description="Helical" evidence="5">
    <location>
        <begin position="348"/>
        <end position="368"/>
    </location>
</feature>
<evidence type="ECO:0000259" key="6">
    <source>
        <dbReference type="PROSITE" id="PS50850"/>
    </source>
</evidence>
<organism evidence="7 8">
    <name type="scientific">Zasmidium cellare ATCC 36951</name>
    <dbReference type="NCBI Taxonomy" id="1080233"/>
    <lineage>
        <taxon>Eukaryota</taxon>
        <taxon>Fungi</taxon>
        <taxon>Dikarya</taxon>
        <taxon>Ascomycota</taxon>
        <taxon>Pezizomycotina</taxon>
        <taxon>Dothideomycetes</taxon>
        <taxon>Dothideomycetidae</taxon>
        <taxon>Mycosphaerellales</taxon>
        <taxon>Mycosphaerellaceae</taxon>
        <taxon>Zasmidium</taxon>
    </lineage>
</organism>
<feature type="transmembrane region" description="Helical" evidence="5">
    <location>
        <begin position="207"/>
        <end position="228"/>
    </location>
</feature>
<evidence type="ECO:0000256" key="5">
    <source>
        <dbReference type="SAM" id="Phobius"/>
    </source>
</evidence>
<dbReference type="GO" id="GO:0022857">
    <property type="term" value="F:transmembrane transporter activity"/>
    <property type="evidence" value="ECO:0007669"/>
    <property type="project" value="InterPro"/>
</dbReference>
<dbReference type="RefSeq" id="XP_033666212.1">
    <property type="nucleotide sequence ID" value="XM_033817297.1"/>
</dbReference>
<feature type="transmembrane region" description="Helical" evidence="5">
    <location>
        <begin position="397"/>
        <end position="416"/>
    </location>
</feature>
<dbReference type="EMBL" id="ML993600">
    <property type="protein sequence ID" value="KAF2165323.1"/>
    <property type="molecule type" value="Genomic_DNA"/>
</dbReference>
<feature type="transmembrane region" description="Helical" evidence="5">
    <location>
        <begin position="56"/>
        <end position="82"/>
    </location>
</feature>
<gene>
    <name evidence="7" type="ORF">M409DRAFT_67192</name>
</gene>
<dbReference type="PANTHER" id="PTHR23502">
    <property type="entry name" value="MAJOR FACILITATOR SUPERFAMILY"/>
    <property type="match status" value="1"/>
</dbReference>
<dbReference type="InterPro" id="IPR020846">
    <property type="entry name" value="MFS_dom"/>
</dbReference>
<dbReference type="PANTHER" id="PTHR23502:SF181">
    <property type="entry name" value="MAJOR FACILITATOR SUPERFAMILY (MFS) PROFILE DOMAIN-CONTAINING PROTEIN"/>
    <property type="match status" value="1"/>
</dbReference>
<feature type="transmembrane region" description="Helical" evidence="5">
    <location>
        <begin position="183"/>
        <end position="201"/>
    </location>
</feature>
<evidence type="ECO:0000256" key="3">
    <source>
        <dbReference type="ARBA" id="ARBA00022989"/>
    </source>
</evidence>
<dbReference type="GO" id="GO:0005886">
    <property type="term" value="C:plasma membrane"/>
    <property type="evidence" value="ECO:0007669"/>
    <property type="project" value="TreeGrafter"/>
</dbReference>
<dbReference type="Gene3D" id="1.20.1250.20">
    <property type="entry name" value="MFS general substrate transporter like domains"/>
    <property type="match status" value="1"/>
</dbReference>
<keyword evidence="2 5" id="KW-0812">Transmembrane</keyword>
<protein>
    <recommendedName>
        <fullName evidence="6">Major facilitator superfamily (MFS) profile domain-containing protein</fullName>
    </recommendedName>
</protein>
<evidence type="ECO:0000313" key="8">
    <source>
        <dbReference type="Proteomes" id="UP000799537"/>
    </source>
</evidence>
<dbReference type="InterPro" id="IPR011701">
    <property type="entry name" value="MFS"/>
</dbReference>
<dbReference type="OrthoDB" id="2533084at2759"/>